<evidence type="ECO:0000313" key="3">
    <source>
        <dbReference type="Proteomes" id="UP000732378"/>
    </source>
</evidence>
<dbReference type="EMBL" id="JAFBBZ010000001">
    <property type="protein sequence ID" value="MBM7509829.1"/>
    <property type="molecule type" value="Genomic_DNA"/>
</dbReference>
<organism evidence="2 3">
    <name type="scientific">Nocardioides salarius</name>
    <dbReference type="NCBI Taxonomy" id="374513"/>
    <lineage>
        <taxon>Bacteria</taxon>
        <taxon>Bacillati</taxon>
        <taxon>Actinomycetota</taxon>
        <taxon>Actinomycetes</taxon>
        <taxon>Propionibacteriales</taxon>
        <taxon>Nocardioidaceae</taxon>
        <taxon>Nocardioides</taxon>
    </lineage>
</organism>
<protein>
    <recommendedName>
        <fullName evidence="4">Nuclear transport factor 2 family protein</fullName>
    </recommendedName>
</protein>
<evidence type="ECO:0000313" key="2">
    <source>
        <dbReference type="EMBL" id="MBM7509829.1"/>
    </source>
</evidence>
<comment type="caution">
    <text evidence="2">The sequence shown here is derived from an EMBL/GenBank/DDBJ whole genome shotgun (WGS) entry which is preliminary data.</text>
</comment>
<sequence length="226" mass="24754">MPSPHPGGPRRTLMTGLVVVLTATPGLVACTGEEPRSEGSGPAASSRPGTGGEPRPARRVRTDLAVGEVVGALGPVKRRRVATGVGRAVDRWWDAAFVDATYPRRRYRSVFPGFTPGAAQAARRDLDRMTSHRLGERIDALTPVRRRVVVDILATQETARGVTARTTLDYRTSGEVERRVRVSARLFMLYREGWRIFGYDVLQGPKPTSGPRGGKARQRGRDRSRS</sequence>
<feature type="region of interest" description="Disordered" evidence="1">
    <location>
        <begin position="205"/>
        <end position="226"/>
    </location>
</feature>
<reference evidence="2 3" key="1">
    <citation type="submission" date="2021-01" db="EMBL/GenBank/DDBJ databases">
        <title>Sequencing the genomes of 1000 actinobacteria strains.</title>
        <authorList>
            <person name="Klenk H.-P."/>
        </authorList>
    </citation>
    <scope>NUCLEOTIDE SEQUENCE [LARGE SCALE GENOMIC DNA]</scope>
    <source>
        <strain evidence="2 3">DSM 18239</strain>
    </source>
</reference>
<evidence type="ECO:0000256" key="1">
    <source>
        <dbReference type="SAM" id="MobiDB-lite"/>
    </source>
</evidence>
<dbReference type="RefSeq" id="WP_193667515.1">
    <property type="nucleotide sequence ID" value="NZ_JACDTV010000002.1"/>
</dbReference>
<proteinExistence type="predicted"/>
<keyword evidence="3" id="KW-1185">Reference proteome</keyword>
<gene>
    <name evidence="2" type="ORF">JOE61_003643</name>
</gene>
<feature type="region of interest" description="Disordered" evidence="1">
    <location>
        <begin position="30"/>
        <end position="60"/>
    </location>
</feature>
<accession>A0ABS2MF61</accession>
<name>A0ABS2MF61_9ACTN</name>
<dbReference type="Proteomes" id="UP000732378">
    <property type="component" value="Unassembled WGS sequence"/>
</dbReference>
<evidence type="ECO:0008006" key="4">
    <source>
        <dbReference type="Google" id="ProtNLM"/>
    </source>
</evidence>